<dbReference type="InterPro" id="IPR050065">
    <property type="entry name" value="GlmU-like"/>
</dbReference>
<accession>Q223F7</accession>
<dbReference type="KEGG" id="rfr:Rfer_0085"/>
<dbReference type="OrthoDB" id="9788272at2"/>
<evidence type="ECO:0000313" key="5">
    <source>
        <dbReference type="EMBL" id="ABD67846.1"/>
    </source>
</evidence>
<keyword evidence="1 5" id="KW-0808">Transferase</keyword>
<sequence>MLLAAGRGERMRPLTDTTPKPLLPVRGKPLMQWQLEALARAGVGRVVVNTAWLGPQIAAQFNDVFRLQPASNKHEQLSIQDSLQIRYSHEGQDFGAALETAGGIARALPLLCPPTGAGARAEVFWVLAGDVYVPDFVFSPAAVARFLAGDKLAHLWLVPNPAHNLRGDFGLGTVDTGGPTPVGLALNLPAADPRPRYTYSTIGLYRRALFESPWCDIAAGNPLGIKAPLAPLLRAAMDNGFVSAELYGGRWTDVGTPERLRALNLNPPSAQP</sequence>
<dbReference type="InterPro" id="IPR029044">
    <property type="entry name" value="Nucleotide-diphossugar_trans"/>
</dbReference>
<keyword evidence="2" id="KW-0548">Nucleotidyltransferase</keyword>
<dbReference type="Pfam" id="PF00483">
    <property type="entry name" value="NTP_transferase"/>
    <property type="match status" value="1"/>
</dbReference>
<protein>
    <submittedName>
        <fullName evidence="5">Nucleotidyl transferase</fullName>
    </submittedName>
</protein>
<gene>
    <name evidence="5" type="ordered locus">Rfer_0085</name>
</gene>
<evidence type="ECO:0000256" key="3">
    <source>
        <dbReference type="SAM" id="MobiDB-lite"/>
    </source>
</evidence>
<dbReference type="STRING" id="338969.Rfer_0085"/>
<proteinExistence type="predicted"/>
<dbReference type="eggNOG" id="COG1208">
    <property type="taxonomic scope" value="Bacteria"/>
</dbReference>
<dbReference type="PANTHER" id="PTHR43584:SF8">
    <property type="entry name" value="N-ACETYLMURAMATE ALPHA-1-PHOSPHATE URIDYLYLTRANSFERASE"/>
    <property type="match status" value="1"/>
</dbReference>
<reference evidence="6" key="1">
    <citation type="submission" date="2006-02" db="EMBL/GenBank/DDBJ databases">
        <title>Complete sequence of chromosome of Rhodoferax ferrireducens DSM 15236.</title>
        <authorList>
            <person name="Copeland A."/>
            <person name="Lucas S."/>
            <person name="Lapidus A."/>
            <person name="Barry K."/>
            <person name="Detter J.C."/>
            <person name="Glavina del Rio T."/>
            <person name="Hammon N."/>
            <person name="Israni S."/>
            <person name="Pitluck S."/>
            <person name="Brettin T."/>
            <person name="Bruce D."/>
            <person name="Han C."/>
            <person name="Tapia R."/>
            <person name="Gilna P."/>
            <person name="Kiss H."/>
            <person name="Schmutz J."/>
            <person name="Larimer F."/>
            <person name="Land M."/>
            <person name="Kyrpides N."/>
            <person name="Ivanova N."/>
            <person name="Richardson P."/>
        </authorList>
    </citation>
    <scope>NUCLEOTIDE SEQUENCE [LARGE SCALE GENOMIC DNA]</scope>
    <source>
        <strain evidence="6">ATCC BAA-621 / DSM 15236 / T118</strain>
    </source>
</reference>
<name>Q223F7_ALBFT</name>
<evidence type="ECO:0000256" key="1">
    <source>
        <dbReference type="ARBA" id="ARBA00022679"/>
    </source>
</evidence>
<evidence type="ECO:0000256" key="2">
    <source>
        <dbReference type="ARBA" id="ARBA00022695"/>
    </source>
</evidence>
<dbReference type="SUPFAM" id="SSF53448">
    <property type="entry name" value="Nucleotide-diphospho-sugar transferases"/>
    <property type="match status" value="1"/>
</dbReference>
<feature type="domain" description="Nucleotidyl transferase" evidence="4">
    <location>
        <begin position="1"/>
        <end position="262"/>
    </location>
</feature>
<dbReference type="AlphaFoldDB" id="Q223F7"/>
<dbReference type="InterPro" id="IPR005835">
    <property type="entry name" value="NTP_transferase_dom"/>
</dbReference>
<dbReference type="Gene3D" id="3.90.550.10">
    <property type="entry name" value="Spore Coat Polysaccharide Biosynthesis Protein SpsA, Chain A"/>
    <property type="match status" value="1"/>
</dbReference>
<dbReference type="CDD" id="cd06422">
    <property type="entry name" value="NTP_transferase_like_1"/>
    <property type="match status" value="1"/>
</dbReference>
<dbReference type="HOGENOM" id="CLU_029499_2_1_4"/>
<dbReference type="RefSeq" id="WP_011462419.1">
    <property type="nucleotide sequence ID" value="NC_007908.1"/>
</dbReference>
<organism evidence="5 6">
    <name type="scientific">Albidiferax ferrireducens (strain ATCC BAA-621 / DSM 15236 / T118)</name>
    <name type="common">Rhodoferax ferrireducens</name>
    <dbReference type="NCBI Taxonomy" id="338969"/>
    <lineage>
        <taxon>Bacteria</taxon>
        <taxon>Pseudomonadati</taxon>
        <taxon>Pseudomonadota</taxon>
        <taxon>Betaproteobacteria</taxon>
        <taxon>Burkholderiales</taxon>
        <taxon>Comamonadaceae</taxon>
        <taxon>Rhodoferax</taxon>
    </lineage>
</organism>
<dbReference type="EMBL" id="CP000267">
    <property type="protein sequence ID" value="ABD67846.1"/>
    <property type="molecule type" value="Genomic_DNA"/>
</dbReference>
<dbReference type="GO" id="GO:0016779">
    <property type="term" value="F:nucleotidyltransferase activity"/>
    <property type="evidence" value="ECO:0007669"/>
    <property type="project" value="UniProtKB-KW"/>
</dbReference>
<evidence type="ECO:0000313" key="6">
    <source>
        <dbReference type="Proteomes" id="UP000008332"/>
    </source>
</evidence>
<feature type="region of interest" description="Disordered" evidence="3">
    <location>
        <begin position="1"/>
        <end position="22"/>
    </location>
</feature>
<keyword evidence="6" id="KW-1185">Reference proteome</keyword>
<evidence type="ECO:0000259" key="4">
    <source>
        <dbReference type="Pfam" id="PF00483"/>
    </source>
</evidence>
<dbReference type="PANTHER" id="PTHR43584">
    <property type="entry name" value="NUCLEOTIDYL TRANSFERASE"/>
    <property type="match status" value="1"/>
</dbReference>
<dbReference type="Proteomes" id="UP000008332">
    <property type="component" value="Chromosome"/>
</dbReference>